<keyword evidence="4" id="KW-1185">Reference proteome</keyword>
<feature type="region of interest" description="Disordered" evidence="2">
    <location>
        <begin position="64"/>
        <end position="90"/>
    </location>
</feature>
<dbReference type="GO" id="GO:0003714">
    <property type="term" value="F:transcription corepressor activity"/>
    <property type="evidence" value="ECO:0007669"/>
    <property type="project" value="InterPro"/>
</dbReference>
<name>A0A4T0F8M5_9BASI</name>
<evidence type="ECO:0000256" key="1">
    <source>
        <dbReference type="ARBA" id="ARBA00006349"/>
    </source>
</evidence>
<sequence length="90" mass="9827">MSTLQPAAPLSTKGSSTKKSGDKGDVSSPHELTAFVEDVLTKLDTKFDAMSSVVLEKTYRSSWTQLDQPRPSPLLPGRRESDEVINFADT</sequence>
<dbReference type="Gene3D" id="1.20.5.430">
    <property type="match status" value="1"/>
</dbReference>
<dbReference type="Pfam" id="PF06825">
    <property type="entry name" value="HSBP1"/>
    <property type="match status" value="1"/>
</dbReference>
<reference evidence="3 4" key="1">
    <citation type="submission" date="2019-03" db="EMBL/GenBank/DDBJ databases">
        <title>Sequencing 23 genomes of Wallemia ichthyophaga.</title>
        <authorList>
            <person name="Gostincar C."/>
        </authorList>
    </citation>
    <scope>NUCLEOTIDE SEQUENCE [LARGE SCALE GENOMIC DNA]</scope>
    <source>
        <strain evidence="3 4">EXF-5753</strain>
    </source>
</reference>
<comment type="caution">
    <text evidence="3">The sequence shown here is derived from an EMBL/GenBank/DDBJ whole genome shotgun (WGS) entry which is preliminary data.</text>
</comment>
<organism evidence="3 4">
    <name type="scientific">Wallemia hederae</name>
    <dbReference type="NCBI Taxonomy" id="1540922"/>
    <lineage>
        <taxon>Eukaryota</taxon>
        <taxon>Fungi</taxon>
        <taxon>Dikarya</taxon>
        <taxon>Basidiomycota</taxon>
        <taxon>Wallemiomycotina</taxon>
        <taxon>Wallemiomycetes</taxon>
        <taxon>Wallemiales</taxon>
        <taxon>Wallemiaceae</taxon>
        <taxon>Wallemia</taxon>
    </lineage>
</organism>
<dbReference type="Proteomes" id="UP000310189">
    <property type="component" value="Unassembled WGS sequence"/>
</dbReference>
<evidence type="ECO:0000256" key="2">
    <source>
        <dbReference type="SAM" id="MobiDB-lite"/>
    </source>
</evidence>
<feature type="non-terminal residue" evidence="3">
    <location>
        <position position="90"/>
    </location>
</feature>
<comment type="similarity">
    <text evidence="1">Belongs to the HSBP1 family.</text>
</comment>
<feature type="region of interest" description="Disordered" evidence="2">
    <location>
        <begin position="1"/>
        <end position="30"/>
    </location>
</feature>
<protein>
    <submittedName>
        <fullName evidence="3">Uncharacterized protein</fullName>
    </submittedName>
</protein>
<dbReference type="AlphaFoldDB" id="A0A4T0F8M5"/>
<evidence type="ECO:0000313" key="4">
    <source>
        <dbReference type="Proteomes" id="UP000310189"/>
    </source>
</evidence>
<accession>A0A4T0F8M5</accession>
<dbReference type="OrthoDB" id="4159489at2759"/>
<gene>
    <name evidence="3" type="ORF">E3P99_04137</name>
</gene>
<evidence type="ECO:0000313" key="3">
    <source>
        <dbReference type="EMBL" id="TIA83425.1"/>
    </source>
</evidence>
<dbReference type="InterPro" id="IPR009643">
    <property type="entry name" value="HS1-bd"/>
</dbReference>
<dbReference type="EMBL" id="SPNW01000214">
    <property type="protein sequence ID" value="TIA83425.1"/>
    <property type="molecule type" value="Genomic_DNA"/>
</dbReference>
<proteinExistence type="inferred from homology"/>